<protein>
    <submittedName>
        <fullName evidence="7">YitT family protein</fullName>
    </submittedName>
</protein>
<dbReference type="PANTHER" id="PTHR33545">
    <property type="entry name" value="UPF0750 MEMBRANE PROTEIN YITT-RELATED"/>
    <property type="match status" value="1"/>
</dbReference>
<dbReference type="AlphaFoldDB" id="A0A415P2W3"/>
<dbReference type="Pfam" id="PF02588">
    <property type="entry name" value="YitT_membrane"/>
    <property type="match status" value="1"/>
</dbReference>
<evidence type="ECO:0000256" key="6">
    <source>
        <dbReference type="SAM" id="Phobius"/>
    </source>
</evidence>
<evidence type="ECO:0000313" key="7">
    <source>
        <dbReference type="EMBL" id="MBS4885022.1"/>
    </source>
</evidence>
<evidence type="ECO:0000256" key="1">
    <source>
        <dbReference type="ARBA" id="ARBA00004651"/>
    </source>
</evidence>
<reference evidence="8 9" key="1">
    <citation type="submission" date="2018-08" db="EMBL/GenBank/DDBJ databases">
        <title>A genome reference for cultivated species of the human gut microbiota.</title>
        <authorList>
            <person name="Zou Y."/>
            <person name="Xue W."/>
            <person name="Luo G."/>
        </authorList>
    </citation>
    <scope>NUCLEOTIDE SEQUENCE [LARGE SCALE GENOMIC DNA]</scope>
    <source>
        <strain evidence="8 9">AF35-6BH</strain>
    </source>
</reference>
<evidence type="ECO:0000256" key="4">
    <source>
        <dbReference type="ARBA" id="ARBA00022989"/>
    </source>
</evidence>
<comment type="caution">
    <text evidence="8">The sequence shown here is derived from an EMBL/GenBank/DDBJ whole genome shotgun (WGS) entry which is preliminary data.</text>
</comment>
<keyword evidence="3 6" id="KW-0812">Transmembrane</keyword>
<dbReference type="OrthoDB" id="3180973at2"/>
<dbReference type="InterPro" id="IPR003740">
    <property type="entry name" value="YitT"/>
</dbReference>
<organism evidence="8 9">
    <name type="scientific">Amedibacillus dolichus</name>
    <dbReference type="NCBI Taxonomy" id="31971"/>
    <lineage>
        <taxon>Bacteria</taxon>
        <taxon>Bacillati</taxon>
        <taxon>Bacillota</taxon>
        <taxon>Erysipelotrichia</taxon>
        <taxon>Erysipelotrichales</taxon>
        <taxon>Erysipelotrichaceae</taxon>
        <taxon>Amedibacillus</taxon>
    </lineage>
</organism>
<dbReference type="GeneID" id="92792933"/>
<dbReference type="EMBL" id="JAGZMZ010000037">
    <property type="protein sequence ID" value="MBS4885022.1"/>
    <property type="molecule type" value="Genomic_DNA"/>
</dbReference>
<dbReference type="GO" id="GO:0005886">
    <property type="term" value="C:plasma membrane"/>
    <property type="evidence" value="ECO:0007669"/>
    <property type="project" value="UniProtKB-SubCell"/>
</dbReference>
<feature type="transmembrane region" description="Helical" evidence="6">
    <location>
        <begin position="7"/>
        <end position="31"/>
    </location>
</feature>
<evidence type="ECO:0000256" key="5">
    <source>
        <dbReference type="ARBA" id="ARBA00023136"/>
    </source>
</evidence>
<keyword evidence="5 6" id="KW-0472">Membrane</keyword>
<feature type="transmembrane region" description="Helical" evidence="6">
    <location>
        <begin position="112"/>
        <end position="132"/>
    </location>
</feature>
<reference evidence="7" key="2">
    <citation type="submission" date="2021-02" db="EMBL/GenBank/DDBJ databases">
        <title>Infant gut strain persistence is associated with maternal origin, phylogeny, and functional potential including surface adhesion and iron acquisition.</title>
        <authorList>
            <person name="Lou Y.C."/>
        </authorList>
    </citation>
    <scope>NUCLEOTIDE SEQUENCE</scope>
    <source>
        <strain evidence="7">L3_108_103G1_dasL3_108_103G1_concoct_2</strain>
    </source>
</reference>
<gene>
    <name evidence="8" type="ORF">DWZ83_09310</name>
    <name evidence="7" type="ORF">KHZ85_09745</name>
</gene>
<name>A0A415P2W3_9FIRM</name>
<accession>A0A415P2W3</accession>
<dbReference type="Proteomes" id="UP000284868">
    <property type="component" value="Unassembled WGS sequence"/>
</dbReference>
<keyword evidence="9" id="KW-1185">Reference proteome</keyword>
<feature type="transmembrane region" description="Helical" evidence="6">
    <location>
        <begin position="153"/>
        <end position="174"/>
    </location>
</feature>
<dbReference type="InterPro" id="IPR051461">
    <property type="entry name" value="UPF0750_membrane"/>
</dbReference>
<comment type="subcellular location">
    <subcellularLocation>
        <location evidence="1">Cell membrane</location>
        <topology evidence="1">Multi-pass membrane protein</topology>
    </subcellularLocation>
</comment>
<dbReference type="PANTHER" id="PTHR33545:SF9">
    <property type="entry name" value="UPF0750 MEMBRANE PROTEIN YITE"/>
    <property type="match status" value="1"/>
</dbReference>
<evidence type="ECO:0000313" key="8">
    <source>
        <dbReference type="EMBL" id="RHM07083.1"/>
    </source>
</evidence>
<evidence type="ECO:0000313" key="9">
    <source>
        <dbReference type="Proteomes" id="UP000284868"/>
    </source>
</evidence>
<keyword evidence="2" id="KW-1003">Cell membrane</keyword>
<evidence type="ECO:0000256" key="3">
    <source>
        <dbReference type="ARBA" id="ARBA00022692"/>
    </source>
</evidence>
<feature type="transmembrane region" description="Helical" evidence="6">
    <location>
        <begin position="43"/>
        <end position="73"/>
    </location>
</feature>
<evidence type="ECO:0000256" key="2">
    <source>
        <dbReference type="ARBA" id="ARBA00022475"/>
    </source>
</evidence>
<feature type="transmembrane region" description="Helical" evidence="6">
    <location>
        <begin position="180"/>
        <end position="199"/>
    </location>
</feature>
<proteinExistence type="predicted"/>
<dbReference type="RefSeq" id="WP_022420888.1">
    <property type="nucleotide sequence ID" value="NZ_CABKNA010000005.1"/>
</dbReference>
<dbReference type="EMBL" id="QRPK01000071">
    <property type="protein sequence ID" value="RHM07083.1"/>
    <property type="molecule type" value="Genomic_DNA"/>
</dbReference>
<sequence length="210" mass="22444">MKNKSLIYDFLWITISAILTAMAVNLIFSFTGLAPGGITGLCIIFSTITGISVDIMTLCISLPLLVLGVIFIGKSFGIKTLYITFITPLCMRLIPSIPITEGLKNIHPILELAIAALVGGLLVGAAIGIALNRECATGGTDLIALLIQHFIKVLKVPHILFVLDGSVVIASGIINQNALIAVFSFLSLMVIIQTINFFTTKKIAAPRNQH</sequence>
<keyword evidence="4 6" id="KW-1133">Transmembrane helix</keyword>
<dbReference type="Proteomes" id="UP000753219">
    <property type="component" value="Unassembled WGS sequence"/>
</dbReference>